<dbReference type="EMBL" id="LAJX01000056">
    <property type="protein sequence ID" value="KJV07168.1"/>
    <property type="molecule type" value="Genomic_DNA"/>
</dbReference>
<protein>
    <submittedName>
        <fullName evidence="1">Uncharacterized protein</fullName>
    </submittedName>
</protein>
<comment type="caution">
    <text evidence="1">The sequence shown here is derived from an EMBL/GenBank/DDBJ whole genome shotgun (WGS) entry which is preliminary data.</text>
</comment>
<name>A0A0F3IKW9_9GAMM</name>
<organism evidence="1 2">
    <name type="scientific">Methylocucumis oryzae</name>
    <dbReference type="NCBI Taxonomy" id="1632867"/>
    <lineage>
        <taxon>Bacteria</taxon>
        <taxon>Pseudomonadati</taxon>
        <taxon>Pseudomonadota</taxon>
        <taxon>Gammaproteobacteria</taxon>
        <taxon>Methylococcales</taxon>
        <taxon>Methylococcaceae</taxon>
        <taxon>Methylocucumis</taxon>
    </lineage>
</organism>
<reference evidence="2" key="1">
    <citation type="submission" date="2015-03" db="EMBL/GenBank/DDBJ databases">
        <title>Draft genome sequence of a novel methanotroph (Sn10-6) isolated from flooded ricefield rhizosphere in India.</title>
        <authorList>
            <person name="Pandit P.S."/>
            <person name="Pore S.D."/>
            <person name="Arora P."/>
            <person name="Kapse N.G."/>
            <person name="Dhakephalkar P.K."/>
            <person name="Rahalkar M.C."/>
        </authorList>
    </citation>
    <scope>NUCLEOTIDE SEQUENCE [LARGE SCALE GENOMIC DNA]</scope>
    <source>
        <strain evidence="2">Sn10-6</strain>
    </source>
</reference>
<dbReference type="AlphaFoldDB" id="A0A0F3IKW9"/>
<proteinExistence type="predicted"/>
<sequence>MNNHQKVGGVACCNAKETQRATNTKNHATDSATINATNNLKALAGAVLCRNQLRNDCATTPQKTAQFLNPKNNTIVAQNPLNKTTISDTFFDDDRRYCRDCIRRCQTNDDIPRRCPDFIQR</sequence>
<reference evidence="1 2" key="2">
    <citation type="journal article" date="2016" name="Microb. Ecol.">
        <title>Genome Characteristics of a Novel Type I Methanotroph (Sn10-6) Isolated from a Flooded Indian Rice Field.</title>
        <authorList>
            <person name="Rahalkar M.C."/>
            <person name="Pandit P.S."/>
            <person name="Dhakephalkar P.K."/>
            <person name="Pore S."/>
            <person name="Arora P."/>
            <person name="Kapse N."/>
        </authorList>
    </citation>
    <scope>NUCLEOTIDE SEQUENCE [LARGE SCALE GENOMIC DNA]</scope>
    <source>
        <strain evidence="1 2">Sn10-6</strain>
    </source>
</reference>
<gene>
    <name evidence="1" type="ORF">VZ94_06595</name>
</gene>
<evidence type="ECO:0000313" key="2">
    <source>
        <dbReference type="Proteomes" id="UP000033684"/>
    </source>
</evidence>
<accession>A0A0F3IKW9</accession>
<dbReference type="Proteomes" id="UP000033684">
    <property type="component" value="Unassembled WGS sequence"/>
</dbReference>
<keyword evidence="2" id="KW-1185">Reference proteome</keyword>
<evidence type="ECO:0000313" key="1">
    <source>
        <dbReference type="EMBL" id="KJV07168.1"/>
    </source>
</evidence>